<organism evidence="2 3">
    <name type="scientific">Dryococelus australis</name>
    <dbReference type="NCBI Taxonomy" id="614101"/>
    <lineage>
        <taxon>Eukaryota</taxon>
        <taxon>Metazoa</taxon>
        <taxon>Ecdysozoa</taxon>
        <taxon>Arthropoda</taxon>
        <taxon>Hexapoda</taxon>
        <taxon>Insecta</taxon>
        <taxon>Pterygota</taxon>
        <taxon>Neoptera</taxon>
        <taxon>Polyneoptera</taxon>
        <taxon>Phasmatodea</taxon>
        <taxon>Verophasmatodea</taxon>
        <taxon>Anareolatae</taxon>
        <taxon>Phasmatidae</taxon>
        <taxon>Eurycanthinae</taxon>
        <taxon>Dryococelus</taxon>
    </lineage>
</organism>
<comment type="caution">
    <text evidence="2">The sequence shown here is derived from an EMBL/GenBank/DDBJ whole genome shotgun (WGS) entry which is preliminary data.</text>
</comment>
<evidence type="ECO:0000259" key="1">
    <source>
        <dbReference type="SMART" id="SM00587"/>
    </source>
</evidence>
<dbReference type="SMART" id="SM00587">
    <property type="entry name" value="CHK"/>
    <property type="match status" value="1"/>
</dbReference>
<reference evidence="2 3" key="1">
    <citation type="submission" date="2023-02" db="EMBL/GenBank/DDBJ databases">
        <title>LHISI_Scaffold_Assembly.</title>
        <authorList>
            <person name="Stuart O.P."/>
            <person name="Cleave R."/>
            <person name="Magrath M.J.L."/>
            <person name="Mikheyev A.S."/>
        </authorList>
    </citation>
    <scope>NUCLEOTIDE SEQUENCE [LARGE SCALE GENOMIC DNA]</scope>
    <source>
        <strain evidence="2">Daus_M_001</strain>
        <tissue evidence="2">Leg muscle</tissue>
    </source>
</reference>
<sequence>MAEGSINLTKQDLEELLGPVLAKECRTLEDISVRYLTKPGENYGSTMLAVDVNHTPGPRTLPLVAKMLPKSLALRKICQCEVTARKEIYFYLLVRPAYERIQKENDVPEEKFLDVFPVCYGAWISSRGDAAPVDETSVILLENLKVQGFECGDRFIGLNLPHCELVVEKLARFHATAVAMKIKKPEEFKEIVVRTSVIVAEEDSGPNFTKPLENVPEYDAMKERIYTALIKSKLHFTSLSPGPSREPFATLTHLDLWTNNIMFRYGSEPCKENPVSLKLIDFQMTRYDSPARDLLVFLYTSAHLEVLSQHYDRLVRFYYDNFVDCLRIL</sequence>
<dbReference type="SUPFAM" id="SSF56112">
    <property type="entry name" value="Protein kinase-like (PK-like)"/>
    <property type="match status" value="1"/>
</dbReference>
<dbReference type="InterPro" id="IPR015897">
    <property type="entry name" value="CHK_kinase-like"/>
</dbReference>
<dbReference type="Proteomes" id="UP001159363">
    <property type="component" value="Chromosome 9"/>
</dbReference>
<gene>
    <name evidence="2" type="ORF">PR048_025267</name>
</gene>
<evidence type="ECO:0000313" key="2">
    <source>
        <dbReference type="EMBL" id="KAJ8874418.1"/>
    </source>
</evidence>
<dbReference type="PANTHER" id="PTHR11012">
    <property type="entry name" value="PROTEIN KINASE-LIKE DOMAIN-CONTAINING"/>
    <property type="match status" value="1"/>
</dbReference>
<dbReference type="EMBL" id="JARBHB010000010">
    <property type="protein sequence ID" value="KAJ8874418.1"/>
    <property type="molecule type" value="Genomic_DNA"/>
</dbReference>
<protein>
    <recommendedName>
        <fullName evidence="1">CHK kinase-like domain-containing protein</fullName>
    </recommendedName>
</protein>
<accession>A0ABQ9GQZ4</accession>
<proteinExistence type="predicted"/>
<dbReference type="Gene3D" id="3.90.1200.10">
    <property type="match status" value="1"/>
</dbReference>
<dbReference type="PANTHER" id="PTHR11012:SF55">
    <property type="entry name" value="BHLH DOMAIN-CONTAINING PROTEIN"/>
    <property type="match status" value="1"/>
</dbReference>
<name>A0ABQ9GQZ4_9NEOP</name>
<dbReference type="InterPro" id="IPR011009">
    <property type="entry name" value="Kinase-like_dom_sf"/>
</dbReference>
<dbReference type="InterPro" id="IPR004119">
    <property type="entry name" value="EcKL"/>
</dbReference>
<keyword evidence="3" id="KW-1185">Reference proteome</keyword>
<feature type="domain" description="CHK kinase-like" evidence="1">
    <location>
        <begin position="139"/>
        <end position="328"/>
    </location>
</feature>
<dbReference type="Pfam" id="PF02958">
    <property type="entry name" value="EcKL"/>
    <property type="match status" value="1"/>
</dbReference>
<evidence type="ECO:0000313" key="3">
    <source>
        <dbReference type="Proteomes" id="UP001159363"/>
    </source>
</evidence>